<dbReference type="Proteomes" id="UP000198287">
    <property type="component" value="Unassembled WGS sequence"/>
</dbReference>
<proteinExistence type="inferred from homology"/>
<dbReference type="GO" id="GO:0005634">
    <property type="term" value="C:nucleus"/>
    <property type="evidence" value="ECO:0007669"/>
    <property type="project" value="TreeGrafter"/>
</dbReference>
<dbReference type="EMBL" id="LNIX01000003">
    <property type="protein sequence ID" value="OXA58339.1"/>
    <property type="molecule type" value="Genomic_DNA"/>
</dbReference>
<evidence type="ECO:0000256" key="1">
    <source>
        <dbReference type="ARBA" id="ARBA00001946"/>
    </source>
</evidence>
<reference evidence="14 15" key="1">
    <citation type="submission" date="2015-12" db="EMBL/GenBank/DDBJ databases">
        <title>The genome of Folsomia candida.</title>
        <authorList>
            <person name="Faddeeva A."/>
            <person name="Derks M.F."/>
            <person name="Anvar Y."/>
            <person name="Smit S."/>
            <person name="Van Straalen N."/>
            <person name="Roelofs D."/>
        </authorList>
    </citation>
    <scope>NUCLEOTIDE SEQUENCE [LARGE SCALE GENOMIC DNA]</scope>
    <source>
        <strain evidence="14 15">VU population</strain>
        <tissue evidence="14">Whole body</tissue>
    </source>
</reference>
<dbReference type="STRING" id="158441.A0A226ELK9"/>
<comment type="cofactor">
    <cofactor evidence="1">
        <name>Mg(2+)</name>
        <dbReference type="ChEBI" id="CHEBI:18420"/>
    </cofactor>
</comment>
<dbReference type="Gene3D" id="3.40.50.150">
    <property type="entry name" value="Vaccinia Virus protein VP39"/>
    <property type="match status" value="1"/>
</dbReference>
<keyword evidence="8" id="KW-0460">Magnesium</keyword>
<evidence type="ECO:0000256" key="7">
    <source>
        <dbReference type="ARBA" id="ARBA00022723"/>
    </source>
</evidence>
<comment type="caution">
    <text evidence="14">The sequence shown here is derived from an EMBL/GenBank/DDBJ whole genome shotgun (WGS) entry which is preliminary data.</text>
</comment>
<name>A0A226ELK9_FOLCA</name>
<dbReference type="GO" id="GO:0034587">
    <property type="term" value="P:piRNA processing"/>
    <property type="evidence" value="ECO:0007669"/>
    <property type="project" value="TreeGrafter"/>
</dbReference>
<dbReference type="EC" id="2.1.1.386" evidence="11"/>
<keyword evidence="5 14" id="KW-0808">Transferase</keyword>
<evidence type="ECO:0000256" key="11">
    <source>
        <dbReference type="ARBA" id="ARBA00035025"/>
    </source>
</evidence>
<evidence type="ECO:0000256" key="8">
    <source>
        <dbReference type="ARBA" id="ARBA00022842"/>
    </source>
</evidence>
<accession>A0A226ELK9</accession>
<protein>
    <recommendedName>
        <fullName evidence="3">Small RNA 2'-O-methyltransferase</fullName>
        <ecNumber evidence="11">2.1.1.386</ecNumber>
    </recommendedName>
</protein>
<evidence type="ECO:0000313" key="14">
    <source>
        <dbReference type="EMBL" id="OXA58339.1"/>
    </source>
</evidence>
<dbReference type="GO" id="GO:0003723">
    <property type="term" value="F:RNA binding"/>
    <property type="evidence" value="ECO:0007669"/>
    <property type="project" value="UniProtKB-KW"/>
</dbReference>
<dbReference type="InterPro" id="IPR029063">
    <property type="entry name" value="SAM-dependent_MTases_sf"/>
</dbReference>
<evidence type="ECO:0000256" key="4">
    <source>
        <dbReference type="ARBA" id="ARBA00022603"/>
    </source>
</evidence>
<comment type="similarity">
    <text evidence="2">Belongs to the methyltransferase superfamily. HEN1 family.</text>
</comment>
<organism evidence="14 15">
    <name type="scientific">Folsomia candida</name>
    <name type="common">Springtail</name>
    <dbReference type="NCBI Taxonomy" id="158441"/>
    <lineage>
        <taxon>Eukaryota</taxon>
        <taxon>Metazoa</taxon>
        <taxon>Ecdysozoa</taxon>
        <taxon>Arthropoda</taxon>
        <taxon>Hexapoda</taxon>
        <taxon>Collembola</taxon>
        <taxon>Entomobryomorpha</taxon>
        <taxon>Isotomoidea</taxon>
        <taxon>Isotomidae</taxon>
        <taxon>Proisotominae</taxon>
        <taxon>Folsomia</taxon>
    </lineage>
</organism>
<dbReference type="PANTHER" id="PTHR21404">
    <property type="entry name" value="HEN1"/>
    <property type="match status" value="1"/>
</dbReference>
<keyword evidence="6" id="KW-0949">S-adenosyl-L-methionine</keyword>
<keyword evidence="7" id="KW-0479">Metal-binding</keyword>
<evidence type="ECO:0000313" key="15">
    <source>
        <dbReference type="Proteomes" id="UP000198287"/>
    </source>
</evidence>
<comment type="catalytic activity">
    <reaction evidence="12">
        <text>small RNA 3'-end nucleotide + S-adenosyl-L-methionine = small RNA 3'-end 2'-O-methylnucleotide + S-adenosyl-L-homocysteine + H(+)</text>
        <dbReference type="Rhea" id="RHEA:37887"/>
        <dbReference type="Rhea" id="RHEA-COMP:10415"/>
        <dbReference type="Rhea" id="RHEA-COMP:10416"/>
        <dbReference type="ChEBI" id="CHEBI:15378"/>
        <dbReference type="ChEBI" id="CHEBI:57856"/>
        <dbReference type="ChEBI" id="CHEBI:59789"/>
        <dbReference type="ChEBI" id="CHEBI:74896"/>
        <dbReference type="ChEBI" id="CHEBI:74898"/>
        <dbReference type="EC" id="2.1.1.386"/>
    </reaction>
</comment>
<evidence type="ECO:0000256" key="10">
    <source>
        <dbReference type="ARBA" id="ARBA00023158"/>
    </source>
</evidence>
<evidence type="ECO:0000256" key="2">
    <source>
        <dbReference type="ARBA" id="ARBA00009026"/>
    </source>
</evidence>
<keyword evidence="4 14" id="KW-0489">Methyltransferase</keyword>
<sequence length="437" mass="50123">MEMPSVLAKGLDSLHLADVTSKVPSDNAVVEAAVDSKLTEIEGSDTVTFNPPVYLQRYAAVQEILKTMFSEPFNLDLENGRTVMEVGCAEYGMHIFLKNILELGKIIYLDIDEKLLTDRKANLRPFPAEYLQRPTRPKPLVIEAYAGDITYVDTRIVQENPEVWGVIAIELIEHLHPEVLRGFEISVFGVINPEIVVVTTPNSDFNVVFNLPPGKFRHWDHKFEWTRNEFKTWCDKICTEFPEYDYSVHGVGEGPLPDTAPLGCVSQMAVFTRNSRVPQRTNQILPSKDNAYKLIESVIFPNYIEKRTLEQIVVDDVDYLICHCWLTKRNIENYMENDIYEVIYTMKEIKDLLPTKSTNVQSVDEEFIKTALMNANKYEICIIDGSSCIRIAIPLWDQCEQDEMDEEEMHDVEESKISINQQDSSSARDIDAYDSWE</sequence>
<dbReference type="GO" id="GO:0030422">
    <property type="term" value="P:siRNA processing"/>
    <property type="evidence" value="ECO:0007669"/>
    <property type="project" value="TreeGrafter"/>
</dbReference>
<dbReference type="GO" id="GO:0046872">
    <property type="term" value="F:metal ion binding"/>
    <property type="evidence" value="ECO:0007669"/>
    <property type="project" value="UniProtKB-KW"/>
</dbReference>
<dbReference type="GO" id="GO:0005737">
    <property type="term" value="C:cytoplasm"/>
    <property type="evidence" value="ECO:0007669"/>
    <property type="project" value="TreeGrafter"/>
</dbReference>
<gene>
    <name evidence="14" type="ORF">Fcan01_07260</name>
</gene>
<feature type="region of interest" description="Disordered" evidence="13">
    <location>
        <begin position="404"/>
        <end position="437"/>
    </location>
</feature>
<evidence type="ECO:0000256" key="13">
    <source>
        <dbReference type="SAM" id="MobiDB-lite"/>
    </source>
</evidence>
<evidence type="ECO:0000256" key="6">
    <source>
        <dbReference type="ARBA" id="ARBA00022691"/>
    </source>
</evidence>
<keyword evidence="9" id="KW-0694">RNA-binding</keyword>
<dbReference type="AlphaFoldDB" id="A0A226ELK9"/>
<evidence type="ECO:0000256" key="9">
    <source>
        <dbReference type="ARBA" id="ARBA00022884"/>
    </source>
</evidence>
<evidence type="ECO:0000256" key="5">
    <source>
        <dbReference type="ARBA" id="ARBA00022679"/>
    </source>
</evidence>
<evidence type="ECO:0000256" key="3">
    <source>
        <dbReference type="ARBA" id="ARBA00021330"/>
    </source>
</evidence>
<dbReference type="PANTHER" id="PTHR21404:SF3">
    <property type="entry name" value="SMALL RNA 2'-O-METHYLTRANSFERASE"/>
    <property type="match status" value="1"/>
</dbReference>
<evidence type="ECO:0000256" key="12">
    <source>
        <dbReference type="ARBA" id="ARBA00048418"/>
    </source>
</evidence>
<dbReference type="InterPro" id="IPR026610">
    <property type="entry name" value="Hen1"/>
</dbReference>
<dbReference type="GO" id="GO:0090486">
    <property type="term" value="F:small RNA 2'-O-methyltransferase activity"/>
    <property type="evidence" value="ECO:0007669"/>
    <property type="project" value="UniProtKB-EC"/>
</dbReference>
<keyword evidence="15" id="KW-1185">Reference proteome</keyword>
<keyword evidence="10" id="KW-0943">RNA-mediated gene silencing</keyword>
<dbReference type="OrthoDB" id="2154311at2759"/>
<dbReference type="GO" id="GO:0001510">
    <property type="term" value="P:RNA methylation"/>
    <property type="evidence" value="ECO:0007669"/>
    <property type="project" value="InterPro"/>
</dbReference>
<dbReference type="SUPFAM" id="SSF53335">
    <property type="entry name" value="S-adenosyl-L-methionine-dependent methyltransferases"/>
    <property type="match status" value="1"/>
</dbReference>